<reference evidence="1" key="1">
    <citation type="submission" date="2014-11" db="EMBL/GenBank/DDBJ databases">
        <authorList>
            <person name="Amaro Gonzalez C."/>
        </authorList>
    </citation>
    <scope>NUCLEOTIDE SEQUENCE</scope>
</reference>
<accession>A0A0E9X331</accession>
<reference evidence="1" key="2">
    <citation type="journal article" date="2015" name="Fish Shellfish Immunol.">
        <title>Early steps in the European eel (Anguilla anguilla)-Vibrio vulnificus interaction in the gills: Role of the RtxA13 toxin.</title>
        <authorList>
            <person name="Callol A."/>
            <person name="Pajuelo D."/>
            <person name="Ebbesson L."/>
            <person name="Teles M."/>
            <person name="MacKenzie S."/>
            <person name="Amaro C."/>
        </authorList>
    </citation>
    <scope>NUCLEOTIDE SEQUENCE</scope>
</reference>
<proteinExistence type="predicted"/>
<dbReference type="AlphaFoldDB" id="A0A0E9X331"/>
<protein>
    <submittedName>
        <fullName evidence="1">Uncharacterized protein</fullName>
    </submittedName>
</protein>
<name>A0A0E9X331_ANGAN</name>
<organism evidence="1">
    <name type="scientific">Anguilla anguilla</name>
    <name type="common">European freshwater eel</name>
    <name type="synonym">Muraena anguilla</name>
    <dbReference type="NCBI Taxonomy" id="7936"/>
    <lineage>
        <taxon>Eukaryota</taxon>
        <taxon>Metazoa</taxon>
        <taxon>Chordata</taxon>
        <taxon>Craniata</taxon>
        <taxon>Vertebrata</taxon>
        <taxon>Euteleostomi</taxon>
        <taxon>Actinopterygii</taxon>
        <taxon>Neopterygii</taxon>
        <taxon>Teleostei</taxon>
        <taxon>Anguilliformes</taxon>
        <taxon>Anguillidae</taxon>
        <taxon>Anguilla</taxon>
    </lineage>
</organism>
<dbReference type="EMBL" id="GBXM01012307">
    <property type="protein sequence ID" value="JAH96270.1"/>
    <property type="molecule type" value="Transcribed_RNA"/>
</dbReference>
<sequence>MLIFLIWVLFMFRGIICPFKPHYFRNSYACDGE</sequence>
<evidence type="ECO:0000313" key="1">
    <source>
        <dbReference type="EMBL" id="JAH96270.1"/>
    </source>
</evidence>